<organism evidence="2 3">
    <name type="scientific">Clydaea vesicula</name>
    <dbReference type="NCBI Taxonomy" id="447962"/>
    <lineage>
        <taxon>Eukaryota</taxon>
        <taxon>Fungi</taxon>
        <taxon>Fungi incertae sedis</taxon>
        <taxon>Chytridiomycota</taxon>
        <taxon>Chytridiomycota incertae sedis</taxon>
        <taxon>Chytridiomycetes</taxon>
        <taxon>Lobulomycetales</taxon>
        <taxon>Lobulomycetaceae</taxon>
        <taxon>Clydaea</taxon>
    </lineage>
</organism>
<dbReference type="EMBL" id="JADGJW010000322">
    <property type="protein sequence ID" value="KAJ3219891.1"/>
    <property type="molecule type" value="Genomic_DNA"/>
</dbReference>
<evidence type="ECO:0000256" key="1">
    <source>
        <dbReference type="ARBA" id="ARBA00006658"/>
    </source>
</evidence>
<dbReference type="GO" id="GO:0031929">
    <property type="term" value="P:TOR signaling"/>
    <property type="evidence" value="ECO:0007669"/>
    <property type="project" value="TreeGrafter"/>
</dbReference>
<comment type="similarity">
    <text evidence="1">Belongs to the TIP41 family.</text>
</comment>
<evidence type="ECO:0000313" key="3">
    <source>
        <dbReference type="Proteomes" id="UP001211065"/>
    </source>
</evidence>
<dbReference type="InterPro" id="IPR007303">
    <property type="entry name" value="TIP41-like"/>
</dbReference>
<comment type="caution">
    <text evidence="2">The sequence shown here is derived from an EMBL/GenBank/DDBJ whole genome shotgun (WGS) entry which is preliminary data.</text>
</comment>
<evidence type="ECO:0008006" key="4">
    <source>
        <dbReference type="Google" id="ProtNLM"/>
    </source>
</evidence>
<dbReference type="Proteomes" id="UP001211065">
    <property type="component" value="Unassembled WGS sequence"/>
</dbReference>
<dbReference type="AlphaFoldDB" id="A0AAD5U0K3"/>
<accession>A0AAD5U0K3</accession>
<dbReference type="PANTHER" id="PTHR21021">
    <property type="entry name" value="GAF/PUTATIVE CYTOSKELETAL PROTEIN"/>
    <property type="match status" value="1"/>
</dbReference>
<dbReference type="GO" id="GO:0005829">
    <property type="term" value="C:cytosol"/>
    <property type="evidence" value="ECO:0007669"/>
    <property type="project" value="TreeGrafter"/>
</dbReference>
<keyword evidence="3" id="KW-1185">Reference proteome</keyword>
<dbReference type="InterPro" id="IPR051330">
    <property type="entry name" value="Phosphatase_reg/MetRdx"/>
</dbReference>
<name>A0AAD5U0K3_9FUNG</name>
<dbReference type="PANTHER" id="PTHR21021:SF16">
    <property type="entry name" value="TIP41-LIKE PROTEIN"/>
    <property type="match status" value="1"/>
</dbReference>
<proteinExistence type="inferred from homology"/>
<evidence type="ECO:0000313" key="2">
    <source>
        <dbReference type="EMBL" id="KAJ3219891.1"/>
    </source>
</evidence>
<gene>
    <name evidence="2" type="ORF">HK099_004537</name>
</gene>
<reference evidence="2" key="1">
    <citation type="submission" date="2020-05" db="EMBL/GenBank/DDBJ databases">
        <title>Phylogenomic resolution of chytrid fungi.</title>
        <authorList>
            <person name="Stajich J.E."/>
            <person name="Amses K."/>
            <person name="Simmons R."/>
            <person name="Seto K."/>
            <person name="Myers J."/>
            <person name="Bonds A."/>
            <person name="Quandt C.A."/>
            <person name="Barry K."/>
            <person name="Liu P."/>
            <person name="Grigoriev I."/>
            <person name="Longcore J.E."/>
            <person name="James T.Y."/>
        </authorList>
    </citation>
    <scope>NUCLEOTIDE SEQUENCE</scope>
    <source>
        <strain evidence="2">JEL0476</strain>
    </source>
</reference>
<protein>
    <recommendedName>
        <fullName evidence="4">TIP41-like protein</fullName>
    </recommendedName>
</protein>
<dbReference type="Pfam" id="PF04176">
    <property type="entry name" value="TIP41"/>
    <property type="match status" value="1"/>
</dbReference>
<sequence>MERDKIDSNLQQFELKGFRFFLEKAPILNSNEIDELQNKLEFPLPEMLFGNSYLKIVHKNLEITFDPKESLNFLEKDSKLKVSYSKRWEQSAEAHKSEIKEIIKPYDWTYSTNYTGTFRMLDKENNHSDALFEKSDTEINVENLKKQNPILFYGEMVLFEDELADNGTAIFTLRVRVMDDCFFILLRFFLRLDNVLFRINDTRIYHEFDKTYLIKEFSSTEADYSLVKQSLPKPNFEKNTTSHSNEDLSLLTDPNFTSSILNKKGTLVKKTLEKLSF</sequence>